<feature type="region of interest" description="Disordered" evidence="1">
    <location>
        <begin position="106"/>
        <end position="222"/>
    </location>
</feature>
<organism evidence="2 3">
    <name type="scientific">Cladonia borealis</name>
    <dbReference type="NCBI Taxonomy" id="184061"/>
    <lineage>
        <taxon>Eukaryota</taxon>
        <taxon>Fungi</taxon>
        <taxon>Dikarya</taxon>
        <taxon>Ascomycota</taxon>
        <taxon>Pezizomycotina</taxon>
        <taxon>Lecanoromycetes</taxon>
        <taxon>OSLEUM clade</taxon>
        <taxon>Lecanoromycetidae</taxon>
        <taxon>Lecanorales</taxon>
        <taxon>Lecanorineae</taxon>
        <taxon>Cladoniaceae</taxon>
        <taxon>Cladonia</taxon>
    </lineage>
</organism>
<feature type="region of interest" description="Disordered" evidence="1">
    <location>
        <begin position="307"/>
        <end position="342"/>
    </location>
</feature>
<evidence type="ECO:0000313" key="2">
    <source>
        <dbReference type="EMBL" id="KAK0512657.1"/>
    </source>
</evidence>
<dbReference type="PANTHER" id="PTHR31014">
    <property type="entry name" value="MITOCHONDRIAL TRANSLATION SYSTEM COMPONENT PET127-RELATED"/>
    <property type="match status" value="1"/>
</dbReference>
<feature type="compositionally biased region" description="Basic and acidic residues" evidence="1">
    <location>
        <begin position="1115"/>
        <end position="1124"/>
    </location>
</feature>
<accession>A0AA39R0H3</accession>
<keyword evidence="3" id="KW-1185">Reference proteome</keyword>
<feature type="compositionally biased region" description="Basic and acidic residues" evidence="1">
    <location>
        <begin position="138"/>
        <end position="158"/>
    </location>
</feature>
<comment type="caution">
    <text evidence="2">The sequence shown here is derived from an EMBL/GenBank/DDBJ whole genome shotgun (WGS) entry which is preliminary data.</text>
</comment>
<dbReference type="Proteomes" id="UP001166286">
    <property type="component" value="Unassembled WGS sequence"/>
</dbReference>
<gene>
    <name evidence="2" type="ORF">JMJ35_004674</name>
</gene>
<evidence type="ECO:0000313" key="3">
    <source>
        <dbReference type="Proteomes" id="UP001166286"/>
    </source>
</evidence>
<feature type="compositionally biased region" description="Polar residues" evidence="1">
    <location>
        <begin position="108"/>
        <end position="125"/>
    </location>
</feature>
<dbReference type="PANTHER" id="PTHR31014:SF0">
    <property type="entry name" value="MITOCHONDRIAL TRANSLATION SYSTEM COMPONENT PET127-RELATED"/>
    <property type="match status" value="1"/>
</dbReference>
<evidence type="ECO:0000256" key="1">
    <source>
        <dbReference type="SAM" id="MobiDB-lite"/>
    </source>
</evidence>
<feature type="compositionally biased region" description="Basic and acidic residues" evidence="1">
    <location>
        <begin position="78"/>
        <end position="94"/>
    </location>
</feature>
<feature type="compositionally biased region" description="Acidic residues" evidence="1">
    <location>
        <begin position="831"/>
        <end position="856"/>
    </location>
</feature>
<dbReference type="AlphaFoldDB" id="A0AA39R0H3"/>
<feature type="compositionally biased region" description="Basic and acidic residues" evidence="1">
    <location>
        <begin position="949"/>
        <end position="958"/>
    </location>
</feature>
<feature type="region of interest" description="Disordered" evidence="1">
    <location>
        <begin position="1111"/>
        <end position="1149"/>
    </location>
</feature>
<feature type="compositionally biased region" description="Basic and acidic residues" evidence="1">
    <location>
        <begin position="196"/>
        <end position="213"/>
    </location>
</feature>
<dbReference type="EMBL" id="JAFEKC020000009">
    <property type="protein sequence ID" value="KAK0512657.1"/>
    <property type="molecule type" value="Genomic_DNA"/>
</dbReference>
<dbReference type="InterPro" id="IPR013943">
    <property type="entry name" value="Pet127"/>
</dbReference>
<dbReference type="GO" id="GO:0000964">
    <property type="term" value="P:mitochondrial RNA 5'-end processing"/>
    <property type="evidence" value="ECO:0007669"/>
    <property type="project" value="TreeGrafter"/>
</dbReference>
<reference evidence="2" key="1">
    <citation type="submission" date="2023-03" db="EMBL/GenBank/DDBJ databases">
        <title>Complete genome of Cladonia borealis.</title>
        <authorList>
            <person name="Park H."/>
        </authorList>
    </citation>
    <scope>NUCLEOTIDE SEQUENCE</scope>
    <source>
        <strain evidence="2">ANT050790</strain>
    </source>
</reference>
<feature type="compositionally biased region" description="Acidic residues" evidence="1">
    <location>
        <begin position="863"/>
        <end position="928"/>
    </location>
</feature>
<feature type="compositionally biased region" description="Basic and acidic residues" evidence="1">
    <location>
        <begin position="43"/>
        <end position="52"/>
    </location>
</feature>
<proteinExistence type="predicted"/>
<dbReference type="GO" id="GO:0005740">
    <property type="term" value="C:mitochondrial envelope"/>
    <property type="evidence" value="ECO:0007669"/>
    <property type="project" value="TreeGrafter"/>
</dbReference>
<feature type="region of interest" description="Disordered" evidence="1">
    <location>
        <begin position="34"/>
        <end position="66"/>
    </location>
</feature>
<feature type="compositionally biased region" description="Basic and acidic residues" evidence="1">
    <location>
        <begin position="773"/>
        <end position="786"/>
    </location>
</feature>
<protein>
    <submittedName>
        <fullName evidence="2">Uncharacterized protein</fullName>
    </submittedName>
</protein>
<sequence length="1149" mass="128880">MSARVLRGLLSPSQPYVCLSCRWQIAGVEGGRTRTHKYTTQKDNNEGTKESKLPQGYGGKVDSLTSASRSRIRDIIRGFVHGEGENGGKDRESKNGSAQDLTAGLTAEANQTPKGSHQARPSTDATQEKLQQKFSAQRRKDLLARQTKDDLREVDTEIKQAPPSKAELRVAEGPSEHKSIAKSTVISDTKPRRSRRAEARVKKKKEKEEKLQAADKSTLDSALKSASAKAKRLSETERKAELAKAIKPTLVREIRRGKAGKVNAKESGVAPEGKVRKVTPEGKVRKVNAKQAVISRKVPNLVVRNIKGNSSPKRKETASTISKTPGFDSLKDSLTGGSTKSRNNIEKADATKLEILPITVEQAPVPKLSYGLERVLFNPGIYQLQDHRSRVYNFDPYLQKIMPVAEFDFSSLKEYITSSRDESLKRIAKAHGKRYMGSTSSMTAVLSHFHFLLSQWRSINTSMLSKAFPTPAQPNFTEMSRIPSAVFLRWKDGGYAIDADKQFDSANVLSMLGKSMEKLLTLSTDDFERYRKSNPGQVTDEEQLAPETFHYSTMGDFLMRSQLDAYDPRLPGTGMFDLKTRAVISIRMDVENYEHGVGYEIKSRQGEFESYEREYYDMIRAAFLKYSMQVRMGRMDGVFVAFHNVERIFGFQYISLSEMDSTIHGQWDTTIGDQEFKLSLDLLNKVLDRATKKFPETSIRLHFETREASTPFMYIFAEPVTEEQVAEIQSHNEAKIKEFERKILGLTSDEAMAQETEEDDSKWENIQADVRETMDKDELSIEHSNGEDVEYDESENSRVASNGRGISGDGGLYATREEAREGDEATAVTAESEDDEDDEDDELVDTEEDEGAEEHEGETLEGSIDEADEEQDLDEESPEESEENKEGDSEDVQEASEGEGQAELDGNDGEEEAREEGSTDVDQEDSQAEDYSTGAADKDHINVQGNQELRTERNEWEHLPAGSGIHATPPNDYRKRDAGEDAHGYTSPLSSEALADSPIEADKAFLAKVTEELSYTDAAASQNPDILAMTLTIRNKVNGKFVLRPERLTAGDKWSIEYSLTEVDTETRARALYKACQGRRKKKYDKMETKNDEERLTGFLRRLRELSVQGRKWRARQDKEDTKKPMRILGDVIGERSGEGDGSEQNSDD</sequence>
<feature type="compositionally biased region" description="Basic and acidic residues" evidence="1">
    <location>
        <begin position="972"/>
        <end position="983"/>
    </location>
</feature>
<dbReference type="Pfam" id="PF08634">
    <property type="entry name" value="Pet127"/>
    <property type="match status" value="1"/>
</dbReference>
<name>A0AA39R0H3_9LECA</name>
<feature type="region of interest" description="Disordered" evidence="1">
    <location>
        <begin position="78"/>
        <end position="97"/>
    </location>
</feature>
<feature type="region of interest" description="Disordered" evidence="1">
    <location>
        <begin position="773"/>
        <end position="994"/>
    </location>
</feature>
<feature type="compositionally biased region" description="Basic and acidic residues" evidence="1">
    <location>
        <begin position="166"/>
        <end position="179"/>
    </location>
</feature>